<feature type="region of interest" description="Disordered" evidence="2">
    <location>
        <begin position="1"/>
        <end position="38"/>
    </location>
</feature>
<dbReference type="GO" id="GO:0016887">
    <property type="term" value="F:ATP hydrolysis activity"/>
    <property type="evidence" value="ECO:0007669"/>
    <property type="project" value="TreeGrafter"/>
</dbReference>
<organism evidence="4 5">
    <name type="scientific">Vavraia culicis (isolate floridensis)</name>
    <name type="common">Microsporidian parasite</name>
    <dbReference type="NCBI Taxonomy" id="948595"/>
    <lineage>
        <taxon>Eukaryota</taxon>
        <taxon>Fungi</taxon>
        <taxon>Fungi incertae sedis</taxon>
        <taxon>Microsporidia</taxon>
        <taxon>Pleistophoridae</taxon>
        <taxon>Vavraia</taxon>
    </lineage>
</organism>
<reference evidence="5" key="1">
    <citation type="submission" date="2011-03" db="EMBL/GenBank/DDBJ databases">
        <title>The genome sequence of Vavraia culicis strain floridensis.</title>
        <authorList>
            <consortium name="The Broad Institute Genome Sequencing Platform"/>
            <person name="Cuomo C."/>
            <person name="Becnel J."/>
            <person name="Sanscrainte N."/>
            <person name="Young S.K."/>
            <person name="Zeng Q."/>
            <person name="Gargeya S."/>
            <person name="Fitzgerald M."/>
            <person name="Haas B."/>
            <person name="Abouelleil A."/>
            <person name="Alvarado L."/>
            <person name="Arachchi H.M."/>
            <person name="Berlin A."/>
            <person name="Chapman S.B."/>
            <person name="Gearin G."/>
            <person name="Goldberg J."/>
            <person name="Griggs A."/>
            <person name="Gujja S."/>
            <person name="Hansen M."/>
            <person name="Heiman D."/>
            <person name="Howarth C."/>
            <person name="Larimer J."/>
            <person name="Lui A."/>
            <person name="MacDonald P.J.P."/>
            <person name="McCowen C."/>
            <person name="Montmayeur A."/>
            <person name="Murphy C."/>
            <person name="Neiman D."/>
            <person name="Pearson M."/>
            <person name="Priest M."/>
            <person name="Roberts A."/>
            <person name="Saif S."/>
            <person name="Shea T."/>
            <person name="Sisk P."/>
            <person name="Stolte C."/>
            <person name="Sykes S."/>
            <person name="Wortman J."/>
            <person name="Nusbaum C."/>
            <person name="Birren B."/>
        </authorList>
    </citation>
    <scope>NUCLEOTIDE SEQUENCE [LARGE SCALE GENOMIC DNA]</scope>
    <source>
        <strain evidence="5">floridensis</strain>
    </source>
</reference>
<dbReference type="InParanoid" id="L2GUF6"/>
<feature type="compositionally biased region" description="Basic and acidic residues" evidence="2">
    <location>
        <begin position="9"/>
        <end position="38"/>
    </location>
</feature>
<dbReference type="GO" id="GO:0005874">
    <property type="term" value="C:microtubule"/>
    <property type="evidence" value="ECO:0007669"/>
    <property type="project" value="TreeGrafter"/>
</dbReference>
<dbReference type="OMA" id="MPINVYL"/>
<dbReference type="GeneID" id="19879639"/>
<dbReference type="PANTHER" id="PTHR24115">
    <property type="entry name" value="KINESIN-RELATED"/>
    <property type="match status" value="1"/>
</dbReference>
<keyword evidence="5" id="KW-1185">Reference proteome</keyword>
<protein>
    <recommendedName>
        <fullName evidence="3">Kinesin motor domain-containing protein</fullName>
    </recommendedName>
</protein>
<comment type="similarity">
    <text evidence="1">Belongs to the TRAFAC class myosin-kinesin ATPase superfamily. Kinesin family.</text>
</comment>
<dbReference type="GO" id="GO:0008017">
    <property type="term" value="F:microtubule binding"/>
    <property type="evidence" value="ECO:0007669"/>
    <property type="project" value="InterPro"/>
</dbReference>
<dbReference type="InterPro" id="IPR027417">
    <property type="entry name" value="P-loop_NTPase"/>
</dbReference>
<dbReference type="SUPFAM" id="SSF52540">
    <property type="entry name" value="P-loop containing nucleoside triphosphate hydrolases"/>
    <property type="match status" value="1"/>
</dbReference>
<evidence type="ECO:0000256" key="2">
    <source>
        <dbReference type="SAM" id="MobiDB-lite"/>
    </source>
</evidence>
<dbReference type="VEuPathDB" id="MicrosporidiaDB:VCUG_01766"/>
<dbReference type="PROSITE" id="PS50067">
    <property type="entry name" value="KINESIN_MOTOR_2"/>
    <property type="match status" value="1"/>
</dbReference>
<dbReference type="InterPro" id="IPR036961">
    <property type="entry name" value="Kinesin_motor_dom_sf"/>
</dbReference>
<keyword evidence="1" id="KW-0505">Motor protein</keyword>
<dbReference type="STRING" id="948595.L2GUF6"/>
<feature type="domain" description="Kinesin motor" evidence="3">
    <location>
        <begin position="61"/>
        <end position="400"/>
    </location>
</feature>
<keyword evidence="1" id="KW-0547">Nucleotide-binding</keyword>
<name>L2GUF6_VAVCU</name>
<proteinExistence type="inferred from homology"/>
<feature type="region of interest" description="Disordered" evidence="2">
    <location>
        <begin position="594"/>
        <end position="636"/>
    </location>
</feature>
<accession>L2GUF6</accession>
<evidence type="ECO:0000259" key="3">
    <source>
        <dbReference type="PROSITE" id="PS50067"/>
    </source>
</evidence>
<dbReference type="GO" id="GO:0005871">
    <property type="term" value="C:kinesin complex"/>
    <property type="evidence" value="ECO:0007669"/>
    <property type="project" value="TreeGrafter"/>
</dbReference>
<sequence length="636" mass="71232">MHNTGVGHGTDKWGKRRRMDGNEHGEERDSSDVADEDRNISSTADTLLNTQSDVQLSDNMPINVYLRIKPSDTVHHVVSGSTLLYNNEKYTFTRIFAKSSQNEIFEQIGKQMVINTIKGYNSTIFAYGQTGSGKTYTIKGDNHHPGIVPRIFNYVFEYGTADEVALSMLEIYNEHVRDLLCDNGALSIREGIDGTYVTNLARVVVTDYEMAMSVYRQGSGMRSVGVTGMNRESSRSHCVLVVYFRGRDGVVVRENKINIVDLAGSERIRGDDVGDVGHNNGSCNVGNGVGNTYYGTYNVQNTSHTAHSTSCMVNKHSTAKSASIKETGNINKSLLSLREVIKKLCKKQNEHINYRDSKLTFLLKDSLGGNSNLTVIGNVNLRYKTESIHTLRFLQRAKHIKNTPTLTVDVRGGLNDIKRELAVVYGRNRELEMRLKEYEMVGRTRRVVGKYCGDIGWVRGEIERVRGIVAGMIGDVDRIVNGWFDKNRCVIGRMDEMLRCRGMDENVVNESVVNENVVNESVVNENVVNENVVNENVVNENVVNENVVNENVVNEKGRTNGGISHVYGIDRCKGIKTKYENACYNKMENEQWNGEENMVNNESRTKDKNNTDGDKTMGEGVSGRVTRLADQGTKKR</sequence>
<evidence type="ECO:0000313" key="4">
    <source>
        <dbReference type="EMBL" id="ELA46740.1"/>
    </source>
</evidence>
<evidence type="ECO:0000256" key="1">
    <source>
        <dbReference type="PROSITE-ProRule" id="PRU00283"/>
    </source>
</evidence>
<evidence type="ECO:0000313" key="5">
    <source>
        <dbReference type="Proteomes" id="UP000011081"/>
    </source>
</evidence>
<dbReference type="Gene3D" id="3.40.850.10">
    <property type="entry name" value="Kinesin motor domain"/>
    <property type="match status" value="1"/>
</dbReference>
<dbReference type="EMBL" id="GL877434">
    <property type="protein sequence ID" value="ELA46740.1"/>
    <property type="molecule type" value="Genomic_DNA"/>
</dbReference>
<dbReference type="SMART" id="SM00129">
    <property type="entry name" value="KISc"/>
    <property type="match status" value="1"/>
</dbReference>
<gene>
    <name evidence="4" type="ORF">VCUG_01766</name>
</gene>
<dbReference type="RefSeq" id="XP_008074784.1">
    <property type="nucleotide sequence ID" value="XM_008076593.1"/>
</dbReference>
<keyword evidence="1" id="KW-0067">ATP-binding</keyword>
<dbReference type="HOGENOM" id="CLU_001485_2_11_1"/>
<dbReference type="PRINTS" id="PR00380">
    <property type="entry name" value="KINESINHEAVY"/>
</dbReference>
<dbReference type="InterPro" id="IPR027640">
    <property type="entry name" value="Kinesin-like_fam"/>
</dbReference>
<dbReference type="InterPro" id="IPR001752">
    <property type="entry name" value="Kinesin_motor_dom"/>
</dbReference>
<dbReference type="OrthoDB" id="3176171at2759"/>
<dbReference type="GO" id="GO:0005524">
    <property type="term" value="F:ATP binding"/>
    <property type="evidence" value="ECO:0007669"/>
    <property type="project" value="UniProtKB-UniRule"/>
</dbReference>
<dbReference type="GO" id="GO:0003777">
    <property type="term" value="F:microtubule motor activity"/>
    <property type="evidence" value="ECO:0007669"/>
    <property type="project" value="InterPro"/>
</dbReference>
<dbReference type="Proteomes" id="UP000011081">
    <property type="component" value="Unassembled WGS sequence"/>
</dbReference>
<dbReference type="PANTHER" id="PTHR24115:SF1004">
    <property type="entry name" value="KINESIN-LIKE PROTEIN KIF15"/>
    <property type="match status" value="1"/>
</dbReference>
<dbReference type="AlphaFoldDB" id="L2GUF6"/>
<dbReference type="GO" id="GO:0007018">
    <property type="term" value="P:microtubule-based movement"/>
    <property type="evidence" value="ECO:0007669"/>
    <property type="project" value="InterPro"/>
</dbReference>
<feature type="compositionally biased region" description="Basic and acidic residues" evidence="2">
    <location>
        <begin position="603"/>
        <end position="617"/>
    </location>
</feature>
<feature type="binding site" evidence="1">
    <location>
        <begin position="128"/>
        <end position="135"/>
    </location>
    <ligand>
        <name>ATP</name>
        <dbReference type="ChEBI" id="CHEBI:30616"/>
    </ligand>
</feature>
<dbReference type="Pfam" id="PF00225">
    <property type="entry name" value="Kinesin"/>
    <property type="match status" value="2"/>
</dbReference>